<evidence type="ECO:0000256" key="1">
    <source>
        <dbReference type="ARBA" id="ARBA00004571"/>
    </source>
</evidence>
<proteinExistence type="inferred from homology"/>
<evidence type="ECO:0000256" key="12">
    <source>
        <dbReference type="ARBA" id="ARBA00023139"/>
    </source>
</evidence>
<comment type="similarity">
    <text evidence="2">Belongs to the BexD/CtrA/VexA family.</text>
</comment>
<keyword evidence="12" id="KW-0564">Palmitate</keyword>
<keyword evidence="11" id="KW-0472">Membrane</keyword>
<keyword evidence="3" id="KW-0813">Transport</keyword>
<evidence type="ECO:0000256" key="5">
    <source>
        <dbReference type="ARBA" id="ARBA00022597"/>
    </source>
</evidence>
<evidence type="ECO:0000256" key="13">
    <source>
        <dbReference type="ARBA" id="ARBA00023237"/>
    </source>
</evidence>
<dbReference type="PANTHER" id="PTHR33619:SF3">
    <property type="entry name" value="POLYSACCHARIDE EXPORT PROTEIN GFCE-RELATED"/>
    <property type="match status" value="1"/>
</dbReference>
<feature type="domain" description="SLBB" evidence="16">
    <location>
        <begin position="246"/>
        <end position="343"/>
    </location>
</feature>
<keyword evidence="6" id="KW-0812">Transmembrane</keyword>
<evidence type="ECO:0000256" key="10">
    <source>
        <dbReference type="ARBA" id="ARBA00023114"/>
    </source>
</evidence>
<dbReference type="GO" id="GO:0046930">
    <property type="term" value="C:pore complex"/>
    <property type="evidence" value="ECO:0007669"/>
    <property type="project" value="UniProtKB-KW"/>
</dbReference>
<keyword evidence="7" id="KW-0732">Signal</keyword>
<evidence type="ECO:0000256" key="3">
    <source>
        <dbReference type="ARBA" id="ARBA00022448"/>
    </source>
</evidence>
<name>A0A450S9L6_9GAMM</name>
<dbReference type="AlphaFoldDB" id="A0A450S9L6"/>
<keyword evidence="13" id="KW-0998">Cell outer membrane</keyword>
<evidence type="ECO:0000256" key="2">
    <source>
        <dbReference type="ARBA" id="ARBA00009450"/>
    </source>
</evidence>
<keyword evidence="14" id="KW-0449">Lipoprotein</keyword>
<dbReference type="PANTHER" id="PTHR33619">
    <property type="entry name" value="POLYSACCHARIDE EXPORT PROTEIN GFCE-RELATED"/>
    <property type="match status" value="1"/>
</dbReference>
<keyword evidence="10" id="KW-0626">Porin</keyword>
<evidence type="ECO:0000256" key="14">
    <source>
        <dbReference type="ARBA" id="ARBA00023288"/>
    </source>
</evidence>
<dbReference type="GO" id="GO:0015288">
    <property type="term" value="F:porin activity"/>
    <property type="evidence" value="ECO:0007669"/>
    <property type="project" value="UniProtKB-KW"/>
</dbReference>
<evidence type="ECO:0000256" key="4">
    <source>
        <dbReference type="ARBA" id="ARBA00022452"/>
    </source>
</evidence>
<keyword evidence="4" id="KW-1134">Transmembrane beta strand</keyword>
<accession>A0A450S9L6</accession>
<dbReference type="InterPro" id="IPR054765">
    <property type="entry name" value="SLBB_dom"/>
</dbReference>
<reference evidence="17" key="1">
    <citation type="submission" date="2019-02" db="EMBL/GenBank/DDBJ databases">
        <authorList>
            <person name="Gruber-Vodicka R. H."/>
            <person name="Seah K. B. B."/>
        </authorList>
    </citation>
    <scope>NUCLEOTIDE SEQUENCE</scope>
    <source>
        <strain evidence="17">BECK_DK161</strain>
    </source>
</reference>
<dbReference type="Pfam" id="PF22461">
    <property type="entry name" value="SLBB_2"/>
    <property type="match status" value="2"/>
</dbReference>
<organism evidence="17">
    <name type="scientific">Candidatus Kentrum sp. DK</name>
    <dbReference type="NCBI Taxonomy" id="2126562"/>
    <lineage>
        <taxon>Bacteria</taxon>
        <taxon>Pseudomonadati</taxon>
        <taxon>Pseudomonadota</taxon>
        <taxon>Gammaproteobacteria</taxon>
        <taxon>Candidatus Kentrum</taxon>
    </lineage>
</organism>
<keyword evidence="8" id="KW-0625">Polysaccharide transport</keyword>
<keyword evidence="5" id="KW-0762">Sugar transport</keyword>
<feature type="domain" description="Polysaccharide export protein N-terminal" evidence="15">
    <location>
        <begin position="67"/>
        <end position="157"/>
    </location>
</feature>
<keyword evidence="9" id="KW-0406">Ion transport</keyword>
<dbReference type="EMBL" id="CAADEY010000022">
    <property type="protein sequence ID" value="VFJ48671.1"/>
    <property type="molecule type" value="Genomic_DNA"/>
</dbReference>
<evidence type="ECO:0000313" key="17">
    <source>
        <dbReference type="EMBL" id="VFJ48671.1"/>
    </source>
</evidence>
<comment type="subcellular location">
    <subcellularLocation>
        <location evidence="1">Cell outer membrane</location>
        <topology evidence="1">Multi-pass membrane protein</topology>
    </subcellularLocation>
</comment>
<dbReference type="GO" id="GO:0015159">
    <property type="term" value="F:polysaccharide transmembrane transporter activity"/>
    <property type="evidence" value="ECO:0007669"/>
    <property type="project" value="InterPro"/>
</dbReference>
<dbReference type="InterPro" id="IPR049712">
    <property type="entry name" value="Poly_export"/>
</dbReference>
<dbReference type="InterPro" id="IPR003715">
    <property type="entry name" value="Poly_export_N"/>
</dbReference>
<evidence type="ECO:0000259" key="16">
    <source>
        <dbReference type="Pfam" id="PF22461"/>
    </source>
</evidence>
<evidence type="ECO:0000259" key="15">
    <source>
        <dbReference type="Pfam" id="PF02563"/>
    </source>
</evidence>
<evidence type="ECO:0000256" key="11">
    <source>
        <dbReference type="ARBA" id="ARBA00023136"/>
    </source>
</evidence>
<evidence type="ECO:0000256" key="7">
    <source>
        <dbReference type="ARBA" id="ARBA00022729"/>
    </source>
</evidence>
<protein>
    <submittedName>
        <fullName evidence="17">Polysaccharide export outer membrane protein</fullName>
    </submittedName>
</protein>
<dbReference type="Pfam" id="PF02563">
    <property type="entry name" value="Poly_export"/>
    <property type="match status" value="1"/>
</dbReference>
<feature type="domain" description="SLBB" evidence="16">
    <location>
        <begin position="164"/>
        <end position="239"/>
    </location>
</feature>
<dbReference type="GO" id="GO:0006811">
    <property type="term" value="P:monoatomic ion transport"/>
    <property type="evidence" value="ECO:0007669"/>
    <property type="project" value="UniProtKB-KW"/>
</dbReference>
<dbReference type="GO" id="GO:0009279">
    <property type="term" value="C:cell outer membrane"/>
    <property type="evidence" value="ECO:0007669"/>
    <property type="project" value="UniProtKB-SubCell"/>
</dbReference>
<sequence length="373" mass="39877">MALVAALLSGCVSSSGPSRGHVLEVGKQTDSGIHLLEIDNAVARRVFESGRQPFFSETFGNVEPLNDVVGPGDVLVVSIWEAPPATLFGAAVVDPRMGVNSARASVLPEQMVALDGAINVPFAGQVPVTGKSPQQIEREIVRRLTGKANQPQVMVRVAKNVTSNVTVVGEVAQSLRMPLTAKGEHLLDAIAAAGGVTQPVRQVMVQIARGAVVQSMPLTKVIESPKENVPLAPGDIVTVHFRPFSFTVLGATGKNEEIDFEARGISLAQALARAGGIQDARADPRGVFVFRFENPRALAAESRTEPATPEGRIPVVYRLNVKDPRSFLAAQMFPIRDKDVMYVANASSAEMQKFLNILTSSIFSVDKLLDLSR</sequence>
<dbReference type="Gene3D" id="3.10.560.10">
    <property type="entry name" value="Outer membrane lipoprotein wza domain like"/>
    <property type="match status" value="2"/>
</dbReference>
<gene>
    <name evidence="17" type="ORF">BECKDK2373C_GA0170839_102238</name>
</gene>
<evidence type="ECO:0000256" key="9">
    <source>
        <dbReference type="ARBA" id="ARBA00023065"/>
    </source>
</evidence>
<evidence type="ECO:0000256" key="6">
    <source>
        <dbReference type="ARBA" id="ARBA00022692"/>
    </source>
</evidence>
<evidence type="ECO:0000256" key="8">
    <source>
        <dbReference type="ARBA" id="ARBA00023047"/>
    </source>
</evidence>
<dbReference type="Gene3D" id="3.30.1950.10">
    <property type="entry name" value="wza like domain"/>
    <property type="match status" value="1"/>
</dbReference>